<name>A0A834IHL1_RHYFE</name>
<dbReference type="Gene3D" id="3.40.50.300">
    <property type="entry name" value="P-loop containing nucleotide triphosphate hydrolases"/>
    <property type="match status" value="1"/>
</dbReference>
<gene>
    <name evidence="2" type="ORF">GWI33_007583</name>
</gene>
<evidence type="ECO:0000313" key="3">
    <source>
        <dbReference type="Proteomes" id="UP000625711"/>
    </source>
</evidence>
<organism evidence="2 3">
    <name type="scientific">Rhynchophorus ferrugineus</name>
    <name type="common">Red palm weevil</name>
    <name type="synonym">Curculio ferrugineus</name>
    <dbReference type="NCBI Taxonomy" id="354439"/>
    <lineage>
        <taxon>Eukaryota</taxon>
        <taxon>Metazoa</taxon>
        <taxon>Ecdysozoa</taxon>
        <taxon>Arthropoda</taxon>
        <taxon>Hexapoda</taxon>
        <taxon>Insecta</taxon>
        <taxon>Pterygota</taxon>
        <taxon>Neoptera</taxon>
        <taxon>Endopterygota</taxon>
        <taxon>Coleoptera</taxon>
        <taxon>Polyphaga</taxon>
        <taxon>Cucujiformia</taxon>
        <taxon>Curculionidae</taxon>
        <taxon>Dryophthorinae</taxon>
        <taxon>Rhynchophorus</taxon>
    </lineage>
</organism>
<dbReference type="InterPro" id="IPR052807">
    <property type="entry name" value="Mito_transl_resp_regulator"/>
</dbReference>
<comment type="caution">
    <text evidence="2">The sequence shown here is derived from an EMBL/GenBank/DDBJ whole genome shotgun (WGS) entry which is preliminary data.</text>
</comment>
<evidence type="ECO:0000259" key="1">
    <source>
        <dbReference type="Pfam" id="PF01926"/>
    </source>
</evidence>
<reference evidence="2" key="1">
    <citation type="submission" date="2020-08" db="EMBL/GenBank/DDBJ databases">
        <title>Genome sequencing and assembly of the red palm weevil Rhynchophorus ferrugineus.</title>
        <authorList>
            <person name="Dias G.B."/>
            <person name="Bergman C.M."/>
            <person name="Manee M."/>
        </authorList>
    </citation>
    <scope>NUCLEOTIDE SEQUENCE</scope>
    <source>
        <strain evidence="2">AA-2017</strain>
        <tissue evidence="2">Whole larva</tissue>
    </source>
</reference>
<protein>
    <recommendedName>
        <fullName evidence="1">G domain-containing protein</fullName>
    </recommendedName>
</protein>
<dbReference type="SUPFAM" id="SSF52540">
    <property type="entry name" value="P-loop containing nucleoside triphosphate hydrolases"/>
    <property type="match status" value="1"/>
</dbReference>
<sequence>MFVIKNIGRFCNNFTYCRLRILRQYTNSVNEKFQALIEKYEHDVLFNSVIESNRLHLGYKENNLAMMKRIHYEEKLKTVFQTIQPIPISLKYYSENHYCEEKSQSPEESQHQNNEEIKRDMQFPFNMKTEGVKEVPVLEKTNYTIKNEIMARNKLIGQDMKNWMTSYDNYENDLVSHVENNDEHQINYGTPDPGSGISKYPCGGCGAYLHCKDTAIPGYIPSEIFKNSFDPNGTTLSAILCQRCHFLKEYNVALQVRVSAEDYPKILKSIPLTSSLIVLLVDLTDFPCSVWPGIADILQSRVPLIIAGNKIDLLPKDNKEEYLNRIKQILYDNVRLCGFGSSNIKHVELVSAKTGFGIEKLITAIGKVGNYKGDVYIVGCTNVGKSSLFNVLLQSDLCKIQAADLIQRATTSPWPGTTLNLLKFPITRISGYRSVLRHERLKQLNAIEEKEKAVLRSADVDGKNPRYATLIGRIDRSFTKPVTQTPMDGFSVHGSSDLSGRVSMGVNENHPDYIASKWCYDTPGVVHPDQIIHLLTTEELVKTLPRNLIRPETFCVKPGTSLFIGGLARLDYVSGPRSIRFTVFRAKDLPLTICRLTKASDVYQDFLNTDLFCVPSRDEEGLRQWPGLTPAKSFRLQGKSAKLSTYDVVLSNAGWVAINCDSNNYEFQAWTPEKRGICIRDCILPKAVTLRGPRIRYSVAYKKHKFVI</sequence>
<dbReference type="InterPro" id="IPR027417">
    <property type="entry name" value="P-loop_NTPase"/>
</dbReference>
<evidence type="ECO:0000313" key="2">
    <source>
        <dbReference type="EMBL" id="KAF7279172.1"/>
    </source>
</evidence>
<dbReference type="Proteomes" id="UP000625711">
    <property type="component" value="Unassembled WGS sequence"/>
</dbReference>
<proteinExistence type="predicted"/>
<dbReference type="InterPro" id="IPR006073">
    <property type="entry name" value="GTP-bd"/>
</dbReference>
<dbReference type="GO" id="GO:0005525">
    <property type="term" value="F:GTP binding"/>
    <property type="evidence" value="ECO:0007669"/>
    <property type="project" value="InterPro"/>
</dbReference>
<keyword evidence="3" id="KW-1185">Reference proteome</keyword>
<accession>A0A834IHL1</accession>
<dbReference type="PANTHER" id="PTHR46406">
    <property type="entry name" value="NITRIC OXIDE-ASSOCIATED PROTEIN 1"/>
    <property type="match status" value="1"/>
</dbReference>
<dbReference type="Pfam" id="PF01926">
    <property type="entry name" value="MMR_HSR1"/>
    <property type="match status" value="1"/>
</dbReference>
<dbReference type="EMBL" id="JAACXV010000374">
    <property type="protein sequence ID" value="KAF7279172.1"/>
    <property type="molecule type" value="Genomic_DNA"/>
</dbReference>
<dbReference type="CDD" id="cd01855">
    <property type="entry name" value="YqeH"/>
    <property type="match status" value="1"/>
</dbReference>
<dbReference type="PANTHER" id="PTHR46406:SF1">
    <property type="entry name" value="NITRIC OXIDE-ASSOCIATED PROTEIN 1"/>
    <property type="match status" value="1"/>
</dbReference>
<dbReference type="OrthoDB" id="1696305at2759"/>
<dbReference type="AlphaFoldDB" id="A0A834IHL1"/>
<feature type="domain" description="G" evidence="1">
    <location>
        <begin position="375"/>
        <end position="427"/>
    </location>
</feature>